<dbReference type="InterPro" id="IPR025164">
    <property type="entry name" value="Toastrack_DUF4097"/>
</dbReference>
<comment type="caution">
    <text evidence="2">The sequence shown here is derived from an EMBL/GenBank/DDBJ whole genome shotgun (WGS) entry which is preliminary data.</text>
</comment>
<evidence type="ECO:0000313" key="3">
    <source>
        <dbReference type="Proteomes" id="UP000319716"/>
    </source>
</evidence>
<reference evidence="2 3" key="1">
    <citation type="submission" date="2017-11" db="EMBL/GenBank/DDBJ databases">
        <title>Draft Genome Sequence of Sporolactobacillus inulinus NBRC 111894 Isolated from Koso, a Japanese Sugar-Vegetable Fermented Beverage.</title>
        <authorList>
            <person name="Chiou T.Y."/>
            <person name="Oshima K."/>
            <person name="Suda W."/>
            <person name="Hattori M."/>
            <person name="Takahashi T."/>
        </authorList>
    </citation>
    <scope>NUCLEOTIDE SEQUENCE [LARGE SCALE GENOMIC DNA]</scope>
    <source>
        <strain evidence="2 3">NBRC111894</strain>
    </source>
</reference>
<dbReference type="RefSeq" id="WP_262393607.1">
    <property type="nucleotide sequence ID" value="NZ_BEXB01000070.1"/>
</dbReference>
<evidence type="ECO:0000259" key="1">
    <source>
        <dbReference type="Pfam" id="PF13349"/>
    </source>
</evidence>
<dbReference type="Gene3D" id="2.160.20.120">
    <property type="match status" value="1"/>
</dbReference>
<protein>
    <submittedName>
        <fullName evidence="2">Conserved protein LiaG in B. subtilis in Lia cluster</fullName>
    </submittedName>
</protein>
<evidence type="ECO:0000313" key="2">
    <source>
        <dbReference type="EMBL" id="GAY78934.1"/>
    </source>
</evidence>
<proteinExistence type="predicted"/>
<name>A0A4Y1ZJ30_9BACL</name>
<gene>
    <name evidence="2" type="ORF">NBRC111894_4488</name>
</gene>
<sequence>MKRFAIVLVIVALAYFIIFKPIPLLPFSKQQASAPVTEQVDQIKLEVGSMHTEVKLSDDDQVHAELKGRGSVNVVRSGNTVHVETRRPFTLFNWWNRTRLTVSIPRDYERALDFTIGSADLNFTAEPETTYTALTADVASGSMTAKNVTAEKTTITVRSGNARLNHWKTSSADLVVRSGNLKATDYHGGFNAQVNSGNLTMDVAKLTGSVKTTVRSGRASIHLPRDASFRLKGNANSGLIQCTLPLKEKGKGENTIEGVHGSGTYTFDATVNSGLLHID</sequence>
<organism evidence="2 3">
    <name type="scientific">Sporolactobacillus inulinus</name>
    <dbReference type="NCBI Taxonomy" id="2078"/>
    <lineage>
        <taxon>Bacteria</taxon>
        <taxon>Bacillati</taxon>
        <taxon>Bacillota</taxon>
        <taxon>Bacilli</taxon>
        <taxon>Bacillales</taxon>
        <taxon>Sporolactobacillaceae</taxon>
        <taxon>Sporolactobacillus</taxon>
    </lineage>
</organism>
<dbReference type="Proteomes" id="UP000319716">
    <property type="component" value="Unassembled WGS sequence"/>
</dbReference>
<feature type="domain" description="DUF4097" evidence="1">
    <location>
        <begin position="41"/>
        <end position="274"/>
    </location>
</feature>
<dbReference type="EMBL" id="BEXB01000070">
    <property type="protein sequence ID" value="GAY78934.1"/>
    <property type="molecule type" value="Genomic_DNA"/>
</dbReference>
<dbReference type="AlphaFoldDB" id="A0A4Y1ZJ30"/>
<accession>A0A4Y1ZJ30</accession>
<dbReference type="Pfam" id="PF13349">
    <property type="entry name" value="DUF4097"/>
    <property type="match status" value="1"/>
</dbReference>